<dbReference type="GO" id="GO:0019693">
    <property type="term" value="P:ribose phosphate metabolic process"/>
    <property type="evidence" value="ECO:0007669"/>
    <property type="project" value="TreeGrafter"/>
</dbReference>
<proteinExistence type="predicted"/>
<evidence type="ECO:0000256" key="1">
    <source>
        <dbReference type="ARBA" id="ARBA00001946"/>
    </source>
</evidence>
<organism evidence="4 5">
    <name type="scientific">Candidatus Zambryskibacteria bacterium RIFCSPHIGHO2_02_38_10.5</name>
    <dbReference type="NCBI Taxonomy" id="1802742"/>
    <lineage>
        <taxon>Bacteria</taxon>
        <taxon>Candidatus Zambryskiibacteriota</taxon>
    </lineage>
</organism>
<dbReference type="Gene3D" id="3.90.79.10">
    <property type="entry name" value="Nucleoside Triphosphate Pyrophosphohydrolase"/>
    <property type="match status" value="1"/>
</dbReference>
<dbReference type="SUPFAM" id="SSF55811">
    <property type="entry name" value="Nudix"/>
    <property type="match status" value="1"/>
</dbReference>
<dbReference type="AlphaFoldDB" id="A0A1G2T8E7"/>
<evidence type="ECO:0000256" key="2">
    <source>
        <dbReference type="ARBA" id="ARBA00022801"/>
    </source>
</evidence>
<accession>A0A1G2T8E7</accession>
<protein>
    <recommendedName>
        <fullName evidence="3">Nudix hydrolase domain-containing protein</fullName>
    </recommendedName>
</protein>
<sequence>MKGKVIKIEAISKKFHNIFRFTRRTAEVKMKNGSRYKFVRHVFETGPAVSVLPYFYDKLKKDWYVVLIRQHRPAVDSLCLEAPGGLTKEGKKVKHEMARELLEESGINVTPSSIVIAGKQHHAPSFCDQVVHLGIVDLKIDSLKMLSHLRKQSHGLMSEKEFTEIVVVPLAKALTNPTLITYTLARYQVYDLARRLNYKIKYK</sequence>
<dbReference type="InterPro" id="IPR015797">
    <property type="entry name" value="NUDIX_hydrolase-like_dom_sf"/>
</dbReference>
<dbReference type="PANTHER" id="PTHR11839">
    <property type="entry name" value="UDP/ADP-SUGAR PYROPHOSPHATASE"/>
    <property type="match status" value="1"/>
</dbReference>
<reference evidence="4 5" key="1">
    <citation type="journal article" date="2016" name="Nat. Commun.">
        <title>Thousands of microbial genomes shed light on interconnected biogeochemical processes in an aquifer system.</title>
        <authorList>
            <person name="Anantharaman K."/>
            <person name="Brown C.T."/>
            <person name="Hug L.A."/>
            <person name="Sharon I."/>
            <person name="Castelle C.J."/>
            <person name="Probst A.J."/>
            <person name="Thomas B.C."/>
            <person name="Singh A."/>
            <person name="Wilkins M.J."/>
            <person name="Karaoz U."/>
            <person name="Brodie E.L."/>
            <person name="Williams K.H."/>
            <person name="Hubbard S.S."/>
            <person name="Banfield J.F."/>
        </authorList>
    </citation>
    <scope>NUCLEOTIDE SEQUENCE [LARGE SCALE GENOMIC DNA]</scope>
</reference>
<dbReference type="Proteomes" id="UP000179264">
    <property type="component" value="Unassembled WGS sequence"/>
</dbReference>
<dbReference type="GO" id="GO:0006753">
    <property type="term" value="P:nucleoside phosphate metabolic process"/>
    <property type="evidence" value="ECO:0007669"/>
    <property type="project" value="TreeGrafter"/>
</dbReference>
<evidence type="ECO:0000313" key="5">
    <source>
        <dbReference type="Proteomes" id="UP000179264"/>
    </source>
</evidence>
<dbReference type="EMBL" id="MHVL01000028">
    <property type="protein sequence ID" value="OHA93039.1"/>
    <property type="molecule type" value="Genomic_DNA"/>
</dbReference>
<dbReference type="GO" id="GO:0016787">
    <property type="term" value="F:hydrolase activity"/>
    <property type="evidence" value="ECO:0007669"/>
    <property type="project" value="UniProtKB-KW"/>
</dbReference>
<gene>
    <name evidence="4" type="ORF">A2W58_02110</name>
</gene>
<comment type="cofactor">
    <cofactor evidence="1">
        <name>Mg(2+)</name>
        <dbReference type="ChEBI" id="CHEBI:18420"/>
    </cofactor>
</comment>
<name>A0A1G2T8E7_9BACT</name>
<feature type="domain" description="Nudix hydrolase" evidence="3">
    <location>
        <begin position="44"/>
        <end position="193"/>
    </location>
</feature>
<keyword evidence="2" id="KW-0378">Hydrolase</keyword>
<comment type="caution">
    <text evidence="4">The sequence shown here is derived from an EMBL/GenBank/DDBJ whole genome shotgun (WGS) entry which is preliminary data.</text>
</comment>
<dbReference type="CDD" id="cd03424">
    <property type="entry name" value="NUDIX_ADPRase_Nudt5_UGPPase_Nudt14"/>
    <property type="match status" value="1"/>
</dbReference>
<evidence type="ECO:0000259" key="3">
    <source>
        <dbReference type="PROSITE" id="PS51462"/>
    </source>
</evidence>
<dbReference type="PANTHER" id="PTHR11839:SF18">
    <property type="entry name" value="NUDIX HYDROLASE DOMAIN-CONTAINING PROTEIN"/>
    <property type="match status" value="1"/>
</dbReference>
<dbReference type="PROSITE" id="PS51462">
    <property type="entry name" value="NUDIX"/>
    <property type="match status" value="1"/>
</dbReference>
<evidence type="ECO:0000313" key="4">
    <source>
        <dbReference type="EMBL" id="OHA93039.1"/>
    </source>
</evidence>
<dbReference type="InterPro" id="IPR000086">
    <property type="entry name" value="NUDIX_hydrolase_dom"/>
</dbReference>